<evidence type="ECO:0000313" key="8">
    <source>
        <dbReference type="EMBL" id="MDQ0315468.1"/>
    </source>
</evidence>
<evidence type="ECO:0000256" key="1">
    <source>
        <dbReference type="ARBA" id="ARBA00004141"/>
    </source>
</evidence>
<dbReference type="AlphaFoldDB" id="A0AAE3VP57"/>
<keyword evidence="3 7" id="KW-0812">Transmembrane</keyword>
<keyword evidence="5 7" id="KW-0472">Membrane</keyword>
<feature type="transmembrane region" description="Helical" evidence="7">
    <location>
        <begin position="282"/>
        <end position="303"/>
    </location>
</feature>
<evidence type="ECO:0000256" key="7">
    <source>
        <dbReference type="SAM" id="Phobius"/>
    </source>
</evidence>
<name>A0AAE3VP57_9HYPH</name>
<keyword evidence="4 7" id="KW-1133">Transmembrane helix</keyword>
<dbReference type="InterPro" id="IPR000537">
    <property type="entry name" value="UbiA_prenyltransferase"/>
</dbReference>
<gene>
    <name evidence="8" type="ORF">J2S73_001925</name>
</gene>
<sequence length="307" mass="32370">MTRAALTMKRSDRPSPPVVVEFLKPITWFAPMWAFGCGVVSSGADLSGRLLPVAAGILLAGPLVCATSQAVNDWYDRHVDAINEPDRPIPSGRIPGNWGYYIALLWTVLSLGVAAGLGPLVLAAAIVGLAFAWAYSAPPLRLKRDGWVGNAAVALCYEGLPWFTGAVLMTATMPDGRIIALAALFSLGAHGIMTLNDFKSVEGDRRMGVASLPVQLGVGNAARLACVVMVAPQIVVIALFFSWGSPVFAAAIAALVVAQIVLMATMLFPLERILQQPRERAALYNATGTTLFVVAMLVAAFGVRAGI</sequence>
<feature type="transmembrane region" description="Helical" evidence="7">
    <location>
        <begin position="216"/>
        <end position="241"/>
    </location>
</feature>
<dbReference type="EMBL" id="JAUSUL010000002">
    <property type="protein sequence ID" value="MDQ0315468.1"/>
    <property type="molecule type" value="Genomic_DNA"/>
</dbReference>
<dbReference type="RefSeq" id="WP_306885298.1">
    <property type="nucleotide sequence ID" value="NZ_JAUSUL010000002.1"/>
</dbReference>
<dbReference type="InterPro" id="IPR044878">
    <property type="entry name" value="UbiA_sf"/>
</dbReference>
<dbReference type="EC" id="2.5.1.62" evidence="8"/>
<comment type="subcellular location">
    <subcellularLocation>
        <location evidence="1">Membrane</location>
        <topology evidence="1">Multi-pass membrane protein</topology>
    </subcellularLocation>
</comment>
<evidence type="ECO:0000256" key="4">
    <source>
        <dbReference type="ARBA" id="ARBA00022989"/>
    </source>
</evidence>
<protein>
    <submittedName>
        <fullName evidence="8">Chlorophyll synthase</fullName>
        <ecNumber evidence="8">2.5.1.62</ecNumber>
    </submittedName>
</protein>
<evidence type="ECO:0000313" key="9">
    <source>
        <dbReference type="Proteomes" id="UP001229244"/>
    </source>
</evidence>
<dbReference type="Gene3D" id="1.20.120.1780">
    <property type="entry name" value="UbiA prenyltransferase"/>
    <property type="match status" value="1"/>
</dbReference>
<feature type="transmembrane region" description="Helical" evidence="7">
    <location>
        <begin position="50"/>
        <end position="71"/>
    </location>
</feature>
<comment type="caution">
    <text evidence="8">The sequence shown here is derived from an EMBL/GenBank/DDBJ whole genome shotgun (WGS) entry which is preliminary data.</text>
</comment>
<dbReference type="GO" id="GO:0046408">
    <property type="term" value="F:chlorophyll synthetase activity"/>
    <property type="evidence" value="ECO:0007669"/>
    <property type="project" value="UniProtKB-EC"/>
</dbReference>
<dbReference type="NCBIfam" id="TIGR01476">
    <property type="entry name" value="chlor_syn_BchG"/>
    <property type="match status" value="1"/>
</dbReference>
<dbReference type="PANTHER" id="PTHR42723">
    <property type="entry name" value="CHLOROPHYLL SYNTHASE"/>
    <property type="match status" value="1"/>
</dbReference>
<accession>A0AAE3VP57</accession>
<keyword evidence="6" id="KW-0149">Chlorophyll biosynthesis</keyword>
<dbReference type="PANTHER" id="PTHR42723:SF1">
    <property type="entry name" value="CHLOROPHYLL SYNTHASE, CHLOROPLASTIC"/>
    <property type="match status" value="1"/>
</dbReference>
<evidence type="ECO:0000256" key="2">
    <source>
        <dbReference type="ARBA" id="ARBA00022475"/>
    </source>
</evidence>
<keyword evidence="9" id="KW-1185">Reference proteome</keyword>
<evidence type="ECO:0000256" key="3">
    <source>
        <dbReference type="ARBA" id="ARBA00022692"/>
    </source>
</evidence>
<keyword evidence="2" id="KW-1003">Cell membrane</keyword>
<dbReference type="GO" id="GO:0015995">
    <property type="term" value="P:chlorophyll biosynthetic process"/>
    <property type="evidence" value="ECO:0007669"/>
    <property type="project" value="UniProtKB-KW"/>
</dbReference>
<feature type="transmembrane region" description="Helical" evidence="7">
    <location>
        <begin position="247"/>
        <end position="270"/>
    </location>
</feature>
<dbReference type="NCBIfam" id="NF005742">
    <property type="entry name" value="PRK07566.1"/>
    <property type="match status" value="1"/>
</dbReference>
<evidence type="ECO:0000256" key="5">
    <source>
        <dbReference type="ARBA" id="ARBA00023136"/>
    </source>
</evidence>
<proteinExistence type="predicted"/>
<organism evidence="8 9">
    <name type="scientific">Amorphus orientalis</name>
    <dbReference type="NCBI Taxonomy" id="649198"/>
    <lineage>
        <taxon>Bacteria</taxon>
        <taxon>Pseudomonadati</taxon>
        <taxon>Pseudomonadota</taxon>
        <taxon>Alphaproteobacteria</taxon>
        <taxon>Hyphomicrobiales</taxon>
        <taxon>Amorphaceae</taxon>
        <taxon>Amorphus</taxon>
    </lineage>
</organism>
<feature type="transmembrane region" description="Helical" evidence="7">
    <location>
        <begin position="147"/>
        <end position="171"/>
    </location>
</feature>
<dbReference type="CDD" id="cd13958">
    <property type="entry name" value="PT_UbiA_chlorophyll"/>
    <property type="match status" value="1"/>
</dbReference>
<feature type="transmembrane region" description="Helical" evidence="7">
    <location>
        <begin position="102"/>
        <end position="135"/>
    </location>
</feature>
<evidence type="ECO:0000256" key="6">
    <source>
        <dbReference type="ARBA" id="ARBA00023171"/>
    </source>
</evidence>
<dbReference type="Gene3D" id="1.10.357.140">
    <property type="entry name" value="UbiA prenyltransferase"/>
    <property type="match status" value="1"/>
</dbReference>
<dbReference type="Pfam" id="PF01040">
    <property type="entry name" value="UbiA"/>
    <property type="match status" value="1"/>
</dbReference>
<dbReference type="GO" id="GO:0016020">
    <property type="term" value="C:membrane"/>
    <property type="evidence" value="ECO:0007669"/>
    <property type="project" value="UniProtKB-SubCell"/>
</dbReference>
<dbReference type="InterPro" id="IPR050475">
    <property type="entry name" value="Prenyltransferase_related"/>
</dbReference>
<keyword evidence="8" id="KW-0808">Transferase</keyword>
<reference evidence="8" key="1">
    <citation type="submission" date="2023-07" db="EMBL/GenBank/DDBJ databases">
        <title>Genomic Encyclopedia of Type Strains, Phase IV (KMG-IV): sequencing the most valuable type-strain genomes for metagenomic binning, comparative biology and taxonomic classification.</title>
        <authorList>
            <person name="Goeker M."/>
        </authorList>
    </citation>
    <scope>NUCLEOTIDE SEQUENCE</scope>
    <source>
        <strain evidence="8">DSM 21202</strain>
    </source>
</reference>
<feature type="transmembrane region" description="Helical" evidence="7">
    <location>
        <begin position="177"/>
        <end position="195"/>
    </location>
</feature>
<dbReference type="InterPro" id="IPR006372">
    <property type="entry name" value="Chl_synth"/>
</dbReference>
<dbReference type="Proteomes" id="UP001229244">
    <property type="component" value="Unassembled WGS sequence"/>
</dbReference>